<organism evidence="3 4">
    <name type="scientific">Rhodofomes roseus</name>
    <dbReference type="NCBI Taxonomy" id="34475"/>
    <lineage>
        <taxon>Eukaryota</taxon>
        <taxon>Fungi</taxon>
        <taxon>Dikarya</taxon>
        <taxon>Basidiomycota</taxon>
        <taxon>Agaricomycotina</taxon>
        <taxon>Agaricomycetes</taxon>
        <taxon>Polyporales</taxon>
        <taxon>Rhodofomes</taxon>
    </lineage>
</organism>
<evidence type="ECO:0000313" key="4">
    <source>
        <dbReference type="Proteomes" id="UP000814176"/>
    </source>
</evidence>
<feature type="region of interest" description="Disordered" evidence="1">
    <location>
        <begin position="61"/>
        <end position="153"/>
    </location>
</feature>
<accession>A0ABQ8KCS4</accession>
<feature type="compositionally biased region" description="Polar residues" evidence="1">
    <location>
        <begin position="91"/>
        <end position="104"/>
    </location>
</feature>
<comment type="caution">
    <text evidence="3">The sequence shown here is derived from an EMBL/GenBank/DDBJ whole genome shotgun (WGS) entry which is preliminary data.</text>
</comment>
<dbReference type="Proteomes" id="UP000814176">
    <property type="component" value="Unassembled WGS sequence"/>
</dbReference>
<evidence type="ECO:0000256" key="1">
    <source>
        <dbReference type="SAM" id="MobiDB-lite"/>
    </source>
</evidence>
<keyword evidence="2" id="KW-0472">Membrane</keyword>
<feature type="transmembrane region" description="Helical" evidence="2">
    <location>
        <begin position="31"/>
        <end position="53"/>
    </location>
</feature>
<feature type="compositionally biased region" description="Polar residues" evidence="1">
    <location>
        <begin position="121"/>
        <end position="137"/>
    </location>
</feature>
<keyword evidence="2" id="KW-0812">Transmembrane</keyword>
<evidence type="ECO:0000313" key="3">
    <source>
        <dbReference type="EMBL" id="KAH9835162.1"/>
    </source>
</evidence>
<name>A0ABQ8KCS4_9APHY</name>
<feature type="region of interest" description="Disordered" evidence="1">
    <location>
        <begin position="284"/>
        <end position="313"/>
    </location>
</feature>
<feature type="compositionally biased region" description="Polar residues" evidence="1">
    <location>
        <begin position="9"/>
        <end position="21"/>
    </location>
</feature>
<feature type="region of interest" description="Disordered" evidence="1">
    <location>
        <begin position="200"/>
        <end position="231"/>
    </location>
</feature>
<feature type="compositionally biased region" description="Low complexity" evidence="1">
    <location>
        <begin position="293"/>
        <end position="308"/>
    </location>
</feature>
<keyword evidence="4" id="KW-1185">Reference proteome</keyword>
<sequence length="530" mass="56842">MAPIPTSPAAPQSTSHGSSSFPTVFTDNKRLLIYAAFVLVAILLFLAAGVYLLHLLRRRRQQSGTTKEDEDQQLRNASAAEAHRQPLARGCSSSTTLNGGTHTGNAEKVEGQAPGQIIGNLRTQRCNESESTTQPSVPVTDPPKVLASESGFSDNPSELLALPSANEDFPHDKLVAPGMPVLDTKLTNVDTANAVQSAEPFRPPVTRTGPKHENHENIASPGKHKKASCKGPKVDRGEALLKRLDAIIAQEPTFLVPDESMPFPLVTVDVTRRGRVMNMLDDIIAQEPPPLSPASDTSDSDASSVESPFPVTPPTLAVDQGLQVLPPLDVVLLLRLPSPSPEHRVVLLPESSPPLMQEYFIWPVKKTWSKITGHGVSPVQSPPAIVLEDTALGELPLQIPDGGSLLRYETSPEMDYLQPPPPSWNAPREEDAKPVCVPRRIVRPVRPMYVRGPTPFLKPRRSQLRGPPVRPTGVQVSSLGPGAGLGLSIPREHPGSASVPSVSLSNAGVPPRMIAAARPADKAASLYSYV</sequence>
<reference evidence="3 4" key="1">
    <citation type="journal article" date="2021" name="Environ. Microbiol.">
        <title>Gene family expansions and transcriptome signatures uncover fungal adaptations to wood decay.</title>
        <authorList>
            <person name="Hage H."/>
            <person name="Miyauchi S."/>
            <person name="Viragh M."/>
            <person name="Drula E."/>
            <person name="Min B."/>
            <person name="Chaduli D."/>
            <person name="Navarro D."/>
            <person name="Favel A."/>
            <person name="Norest M."/>
            <person name="Lesage-Meessen L."/>
            <person name="Balint B."/>
            <person name="Merenyi Z."/>
            <person name="de Eugenio L."/>
            <person name="Morin E."/>
            <person name="Martinez A.T."/>
            <person name="Baldrian P."/>
            <person name="Stursova M."/>
            <person name="Martinez M.J."/>
            <person name="Novotny C."/>
            <person name="Magnuson J.K."/>
            <person name="Spatafora J.W."/>
            <person name="Maurice S."/>
            <person name="Pangilinan J."/>
            <person name="Andreopoulos W."/>
            <person name="LaButti K."/>
            <person name="Hundley H."/>
            <person name="Na H."/>
            <person name="Kuo A."/>
            <person name="Barry K."/>
            <person name="Lipzen A."/>
            <person name="Henrissat B."/>
            <person name="Riley R."/>
            <person name="Ahrendt S."/>
            <person name="Nagy L.G."/>
            <person name="Grigoriev I.V."/>
            <person name="Martin F."/>
            <person name="Rosso M.N."/>
        </authorList>
    </citation>
    <scope>NUCLEOTIDE SEQUENCE [LARGE SCALE GENOMIC DNA]</scope>
    <source>
        <strain evidence="3 4">CIRM-BRFM 1785</strain>
    </source>
</reference>
<evidence type="ECO:0000256" key="2">
    <source>
        <dbReference type="SAM" id="Phobius"/>
    </source>
</evidence>
<keyword evidence="2" id="KW-1133">Transmembrane helix</keyword>
<protein>
    <submittedName>
        <fullName evidence="3">Uncharacterized protein</fullName>
    </submittedName>
</protein>
<feature type="region of interest" description="Disordered" evidence="1">
    <location>
        <begin position="1"/>
        <end position="21"/>
    </location>
</feature>
<dbReference type="GeneID" id="72008295"/>
<dbReference type="EMBL" id="JADCUA010000013">
    <property type="protein sequence ID" value="KAH9835162.1"/>
    <property type="molecule type" value="Genomic_DNA"/>
</dbReference>
<gene>
    <name evidence="3" type="ORF">C8Q71DRAFT_858823</name>
</gene>
<proteinExistence type="predicted"/>
<dbReference type="RefSeq" id="XP_047777595.1">
    <property type="nucleotide sequence ID" value="XM_047927563.1"/>
</dbReference>
<feature type="region of interest" description="Disordered" evidence="1">
    <location>
        <begin position="453"/>
        <end position="503"/>
    </location>
</feature>